<dbReference type="CDD" id="cd19920">
    <property type="entry name" value="REC_PA4781-like"/>
    <property type="match status" value="1"/>
</dbReference>
<dbReference type="GO" id="GO:0016787">
    <property type="term" value="F:hydrolase activity"/>
    <property type="evidence" value="ECO:0007669"/>
    <property type="project" value="UniProtKB-KW"/>
</dbReference>
<comment type="caution">
    <text evidence="4">The sequence shown here is derived from an EMBL/GenBank/DDBJ whole genome shotgun (WGS) entry which is preliminary data.</text>
</comment>
<dbReference type="InterPro" id="IPR003607">
    <property type="entry name" value="HD/PDEase_dom"/>
</dbReference>
<organism evidence="4 5">
    <name type="scientific">Candidatus Magnetaquiglobus chichijimensis</name>
    <dbReference type="NCBI Taxonomy" id="3141448"/>
    <lineage>
        <taxon>Bacteria</taxon>
        <taxon>Pseudomonadati</taxon>
        <taxon>Pseudomonadota</taxon>
        <taxon>Magnetococcia</taxon>
        <taxon>Magnetococcales</taxon>
        <taxon>Candidatus Magnetaquicoccaceae</taxon>
        <taxon>Candidatus Magnetaquiglobus</taxon>
    </lineage>
</organism>
<dbReference type="PANTHER" id="PTHR45228:SF5">
    <property type="entry name" value="CYCLIC DI-GMP PHOSPHODIESTERASE VC_1348-RELATED"/>
    <property type="match status" value="1"/>
</dbReference>
<dbReference type="EC" id="3.1.4.-" evidence="4"/>
<dbReference type="SUPFAM" id="SSF52172">
    <property type="entry name" value="CheY-like"/>
    <property type="match status" value="1"/>
</dbReference>
<dbReference type="Gene3D" id="1.10.3210.10">
    <property type="entry name" value="Hypothetical protein af1432"/>
    <property type="match status" value="1"/>
</dbReference>
<dbReference type="InterPro" id="IPR052020">
    <property type="entry name" value="Cyclic_di-GMP/3'3'-cGAMP_PDE"/>
</dbReference>
<dbReference type="Pfam" id="PF13487">
    <property type="entry name" value="HD_5"/>
    <property type="match status" value="1"/>
</dbReference>
<keyword evidence="4" id="KW-0378">Hydrolase</keyword>
<dbReference type="Pfam" id="PF00072">
    <property type="entry name" value="Response_reg"/>
    <property type="match status" value="1"/>
</dbReference>
<dbReference type="PROSITE" id="PS51832">
    <property type="entry name" value="HD_GYP"/>
    <property type="match status" value="1"/>
</dbReference>
<keyword evidence="1" id="KW-0597">Phosphoprotein</keyword>
<sequence length="351" mass="39180">MSTHAPLPRTILLVDDIPDNITVLTEMLTPPYRTRVATQGAIALRIAASPNPPDLILLDIMMPGMDGYEVCRRLKENPDTRRIPVIFITALDELEDERIGLELGAVDYLTKPIRPTIVLARIKTHLALRDQTLELERLVAERTADLERTRREIIMRLGRAAEFKDNETGHHVMRMSHFARLLGRAAGMGEESAELLFNAAQLHDVGKIGIPDHVLLKKGRLEGDEWAIMKRHPEMGGAIIGEHDDDLLKTARILALTHHEKWDGSGYPEGLAGESIPLVGRIVAIADVFDALTAERPYKPAWEIEDALYYIESQAGIHFDPRLAPLFRSLLPDILAIRARFADTPPADIAP</sequence>
<dbReference type="PANTHER" id="PTHR45228">
    <property type="entry name" value="CYCLIC DI-GMP PHOSPHODIESTERASE TM_0186-RELATED"/>
    <property type="match status" value="1"/>
</dbReference>
<keyword evidence="5" id="KW-1185">Reference proteome</keyword>
<dbReference type="SUPFAM" id="SSF109604">
    <property type="entry name" value="HD-domain/PDEase-like"/>
    <property type="match status" value="1"/>
</dbReference>
<dbReference type="RefSeq" id="WP_420904866.1">
    <property type="nucleotide sequence ID" value="NZ_BAAFGK010000004.1"/>
</dbReference>
<feature type="domain" description="HD-GYP" evidence="3">
    <location>
        <begin position="146"/>
        <end position="343"/>
    </location>
</feature>
<dbReference type="CDD" id="cd00077">
    <property type="entry name" value="HDc"/>
    <property type="match status" value="1"/>
</dbReference>
<feature type="domain" description="Response regulatory" evidence="2">
    <location>
        <begin position="10"/>
        <end position="126"/>
    </location>
</feature>
<dbReference type="SMART" id="SM00471">
    <property type="entry name" value="HDc"/>
    <property type="match status" value="1"/>
</dbReference>
<evidence type="ECO:0000259" key="2">
    <source>
        <dbReference type="PROSITE" id="PS50110"/>
    </source>
</evidence>
<evidence type="ECO:0000313" key="5">
    <source>
        <dbReference type="Proteomes" id="UP001628193"/>
    </source>
</evidence>
<accession>A0ABQ0C8F2</accession>
<dbReference type="InterPro" id="IPR001789">
    <property type="entry name" value="Sig_transdc_resp-reg_receiver"/>
</dbReference>
<dbReference type="EMBL" id="BAAFGK010000004">
    <property type="protein sequence ID" value="GAB0057161.1"/>
    <property type="molecule type" value="Genomic_DNA"/>
</dbReference>
<dbReference type="PROSITE" id="PS50110">
    <property type="entry name" value="RESPONSE_REGULATORY"/>
    <property type="match status" value="1"/>
</dbReference>
<dbReference type="InterPro" id="IPR037522">
    <property type="entry name" value="HD_GYP_dom"/>
</dbReference>
<evidence type="ECO:0000313" key="4">
    <source>
        <dbReference type="EMBL" id="GAB0057161.1"/>
    </source>
</evidence>
<gene>
    <name evidence="4" type="ORF">SIID45300_01484</name>
</gene>
<reference evidence="4 5" key="1">
    <citation type="submission" date="2024-09" db="EMBL/GenBank/DDBJ databases">
        <title>Draft genome sequence of Candidatus Magnetaquicoccaceae bacterium FCR-1.</title>
        <authorList>
            <person name="Shimoshige H."/>
            <person name="Shimamura S."/>
            <person name="Taoka A."/>
            <person name="Kobayashi H."/>
            <person name="Maekawa T."/>
        </authorList>
    </citation>
    <scope>NUCLEOTIDE SEQUENCE [LARGE SCALE GENOMIC DNA]</scope>
    <source>
        <strain evidence="4 5">FCR-1</strain>
    </source>
</reference>
<dbReference type="SMART" id="SM00448">
    <property type="entry name" value="REC"/>
    <property type="match status" value="1"/>
</dbReference>
<protein>
    <submittedName>
        <fullName evidence="4">Cyclic di-GMP phosphodiesterase</fullName>
        <ecNumber evidence="4">3.1.4.-</ecNumber>
    </submittedName>
</protein>
<evidence type="ECO:0000256" key="1">
    <source>
        <dbReference type="PROSITE-ProRule" id="PRU00169"/>
    </source>
</evidence>
<dbReference type="InterPro" id="IPR011006">
    <property type="entry name" value="CheY-like_superfamily"/>
</dbReference>
<dbReference type="Gene3D" id="3.40.50.2300">
    <property type="match status" value="1"/>
</dbReference>
<proteinExistence type="predicted"/>
<feature type="modified residue" description="4-aspartylphosphate" evidence="1">
    <location>
        <position position="59"/>
    </location>
</feature>
<name>A0ABQ0C8F2_9PROT</name>
<dbReference type="Proteomes" id="UP001628193">
    <property type="component" value="Unassembled WGS sequence"/>
</dbReference>
<evidence type="ECO:0000259" key="3">
    <source>
        <dbReference type="PROSITE" id="PS51832"/>
    </source>
</evidence>